<dbReference type="EMBL" id="WMBQ01000001">
    <property type="protein sequence ID" value="MTD93422.1"/>
    <property type="molecule type" value="Genomic_DNA"/>
</dbReference>
<dbReference type="InterPro" id="IPR004143">
    <property type="entry name" value="BPL_LPL_catalytic"/>
</dbReference>
<reference evidence="8 9" key="1">
    <citation type="submission" date="2019-11" db="EMBL/GenBank/DDBJ databases">
        <title>Identification of a novel strain.</title>
        <authorList>
            <person name="Xu Q."/>
            <person name="Wang G."/>
        </authorList>
    </citation>
    <scope>NUCLEOTIDE SEQUENCE [LARGE SCALE GENOMIC DNA]</scope>
    <source>
        <strain evidence="9">xq</strain>
    </source>
</reference>
<dbReference type="PANTHER" id="PTHR12835">
    <property type="entry name" value="BIOTIN PROTEIN LIGASE"/>
    <property type="match status" value="1"/>
</dbReference>
<dbReference type="GO" id="GO:0005524">
    <property type="term" value="F:ATP binding"/>
    <property type="evidence" value="ECO:0007669"/>
    <property type="project" value="UniProtKB-KW"/>
</dbReference>
<dbReference type="InterPro" id="IPR008988">
    <property type="entry name" value="Transcriptional_repressor_C"/>
</dbReference>
<proteinExistence type="predicted"/>
<dbReference type="SUPFAM" id="SSF50037">
    <property type="entry name" value="C-terminal domain of transcriptional repressors"/>
    <property type="match status" value="1"/>
</dbReference>
<evidence type="ECO:0000256" key="3">
    <source>
        <dbReference type="ARBA" id="ARBA00022840"/>
    </source>
</evidence>
<evidence type="ECO:0000313" key="9">
    <source>
        <dbReference type="Proteomes" id="UP000440694"/>
    </source>
</evidence>
<dbReference type="InterPro" id="IPR003142">
    <property type="entry name" value="BPL_C"/>
</dbReference>
<dbReference type="Gene3D" id="3.30.930.10">
    <property type="entry name" value="Bira Bifunctional Protein, Domain 2"/>
    <property type="match status" value="1"/>
</dbReference>
<organism evidence="8 9">
    <name type="scientific">Hyphomicrobium album</name>
    <dbReference type="NCBI Taxonomy" id="2665159"/>
    <lineage>
        <taxon>Bacteria</taxon>
        <taxon>Pseudomonadati</taxon>
        <taxon>Pseudomonadota</taxon>
        <taxon>Alphaproteobacteria</taxon>
        <taxon>Hyphomicrobiales</taxon>
        <taxon>Hyphomicrobiaceae</taxon>
        <taxon>Hyphomicrobium</taxon>
    </lineage>
</organism>
<comment type="catalytic activity">
    <reaction evidence="6">
        <text>biotin + L-lysyl-[protein] + ATP = N(6)-biotinyl-L-lysyl-[protein] + AMP + diphosphate + H(+)</text>
        <dbReference type="Rhea" id="RHEA:11756"/>
        <dbReference type="Rhea" id="RHEA-COMP:9752"/>
        <dbReference type="Rhea" id="RHEA-COMP:10505"/>
        <dbReference type="ChEBI" id="CHEBI:15378"/>
        <dbReference type="ChEBI" id="CHEBI:29969"/>
        <dbReference type="ChEBI" id="CHEBI:30616"/>
        <dbReference type="ChEBI" id="CHEBI:33019"/>
        <dbReference type="ChEBI" id="CHEBI:57586"/>
        <dbReference type="ChEBI" id="CHEBI:83144"/>
        <dbReference type="ChEBI" id="CHEBI:456215"/>
        <dbReference type="EC" id="6.3.4.15"/>
    </reaction>
</comment>
<name>A0A6I3KI72_9HYPH</name>
<keyword evidence="4" id="KW-0092">Biotin</keyword>
<accession>A0A6I3KI72</accession>
<dbReference type="PROSITE" id="PS51733">
    <property type="entry name" value="BPL_LPL_CATALYTIC"/>
    <property type="match status" value="1"/>
</dbReference>
<evidence type="ECO:0000256" key="5">
    <source>
        <dbReference type="ARBA" id="ARBA00024227"/>
    </source>
</evidence>
<evidence type="ECO:0000256" key="4">
    <source>
        <dbReference type="ARBA" id="ARBA00023267"/>
    </source>
</evidence>
<sequence>MSDVPASLPEGTRLVHLEEVDGTNAEAMRRVLAGEGGPLWLTAERQTAGRGRSGRAWTSEPGNLFASFVVTIDCPPATAAQLSLVAGVAVIDALGDAGDVPGLRLKWPNDILVDTAKTGGILVESTSRPGRKGTVAVVGVGLNLAAAPQDLGRAATYLAAHGLALSPRDALCFLAHTMNDWIRIWHGGDGFAPVREAWLERAGPLGEAMSVNAADGPVSGTFAGLDDDGALLLDTADGRQLSFAFGDVTLAAKDDHA</sequence>
<dbReference type="NCBIfam" id="TIGR00121">
    <property type="entry name" value="birA_ligase"/>
    <property type="match status" value="1"/>
</dbReference>
<keyword evidence="1 8" id="KW-0436">Ligase</keyword>
<dbReference type="Gene3D" id="2.30.30.100">
    <property type="match status" value="1"/>
</dbReference>
<keyword evidence="2" id="KW-0547">Nucleotide-binding</keyword>
<evidence type="ECO:0000313" key="8">
    <source>
        <dbReference type="EMBL" id="MTD93422.1"/>
    </source>
</evidence>
<dbReference type="GO" id="GO:0004077">
    <property type="term" value="F:biotin--[biotin carboxyl-carrier protein] ligase activity"/>
    <property type="evidence" value="ECO:0007669"/>
    <property type="project" value="UniProtKB-EC"/>
</dbReference>
<evidence type="ECO:0000256" key="2">
    <source>
        <dbReference type="ARBA" id="ARBA00022741"/>
    </source>
</evidence>
<dbReference type="CDD" id="cd16442">
    <property type="entry name" value="BPL"/>
    <property type="match status" value="1"/>
</dbReference>
<evidence type="ECO:0000259" key="7">
    <source>
        <dbReference type="PROSITE" id="PS51733"/>
    </source>
</evidence>
<dbReference type="EC" id="6.3.4.15" evidence="5"/>
<keyword evidence="3" id="KW-0067">ATP-binding</keyword>
<dbReference type="Pfam" id="PF02237">
    <property type="entry name" value="BPL_C"/>
    <property type="match status" value="1"/>
</dbReference>
<dbReference type="RefSeq" id="WP_154737964.1">
    <property type="nucleotide sequence ID" value="NZ_WMBQ01000001.1"/>
</dbReference>
<feature type="domain" description="BPL/LPL catalytic" evidence="7">
    <location>
        <begin position="1"/>
        <end position="186"/>
    </location>
</feature>
<evidence type="ECO:0000256" key="6">
    <source>
        <dbReference type="ARBA" id="ARBA00047846"/>
    </source>
</evidence>
<protein>
    <recommendedName>
        <fullName evidence="5">biotin--[biotin carboxyl-carrier protein] ligase</fullName>
        <ecNumber evidence="5">6.3.4.15</ecNumber>
    </recommendedName>
</protein>
<keyword evidence="9" id="KW-1185">Reference proteome</keyword>
<dbReference type="Proteomes" id="UP000440694">
    <property type="component" value="Unassembled WGS sequence"/>
</dbReference>
<dbReference type="PANTHER" id="PTHR12835:SF5">
    <property type="entry name" value="BIOTIN--PROTEIN LIGASE"/>
    <property type="match status" value="1"/>
</dbReference>
<evidence type="ECO:0000256" key="1">
    <source>
        <dbReference type="ARBA" id="ARBA00022598"/>
    </source>
</evidence>
<dbReference type="AlphaFoldDB" id="A0A6I3KI72"/>
<comment type="caution">
    <text evidence="8">The sequence shown here is derived from an EMBL/GenBank/DDBJ whole genome shotgun (WGS) entry which is preliminary data.</text>
</comment>
<dbReference type="Pfam" id="PF03099">
    <property type="entry name" value="BPL_LplA_LipB"/>
    <property type="match status" value="1"/>
</dbReference>
<dbReference type="SUPFAM" id="SSF55681">
    <property type="entry name" value="Class II aaRS and biotin synthetases"/>
    <property type="match status" value="1"/>
</dbReference>
<gene>
    <name evidence="8" type="ORF">GIW81_03610</name>
</gene>
<dbReference type="GO" id="GO:0005737">
    <property type="term" value="C:cytoplasm"/>
    <property type="evidence" value="ECO:0007669"/>
    <property type="project" value="TreeGrafter"/>
</dbReference>
<dbReference type="InterPro" id="IPR004408">
    <property type="entry name" value="Biotin_CoA_COase_ligase"/>
</dbReference>
<dbReference type="InterPro" id="IPR045864">
    <property type="entry name" value="aa-tRNA-synth_II/BPL/LPL"/>
</dbReference>